<evidence type="ECO:0000313" key="2">
    <source>
        <dbReference type="Proteomes" id="UP000605518"/>
    </source>
</evidence>
<accession>A0A7S5USV7</accession>
<proteinExistence type="predicted"/>
<dbReference type="Proteomes" id="UP000605518">
    <property type="component" value="Segment"/>
</dbReference>
<evidence type="ECO:0000313" key="1">
    <source>
        <dbReference type="EMBL" id="QIG67989.1"/>
    </source>
</evidence>
<sequence length="126" mass="15529">MFILETVLDRRLERRVFKIQEPTVFEHSAYSKFARQVNVFFHRMAKDRIRYNRTNIRIFSRYHDDEWDGYLSVNSKVGLKFEIHPTVNTMDQFFEEVGFHYRKKKWSDPKEFAMKWDAKLNRFVKP</sequence>
<gene>
    <name evidence="1" type="ORF">EVB55_054</name>
</gene>
<protein>
    <submittedName>
        <fullName evidence="1">Uncharacterized protein</fullName>
    </submittedName>
</protein>
<dbReference type="EMBL" id="MN988486">
    <property type="protein sequence ID" value="QIG67989.1"/>
    <property type="molecule type" value="Genomic_DNA"/>
</dbReference>
<reference evidence="1" key="1">
    <citation type="submission" date="2020-01" db="EMBL/GenBank/DDBJ databases">
        <title>Patterns of diversity and host range of bacteriophage communities associated with bean-nodulatin bacteria.</title>
        <authorList>
            <person name="Vann Cauwenberghe J."/>
            <person name="Santamaria R.I."/>
            <person name="Bustos P."/>
            <person name="Juarez S."/>
            <person name="Gonzalez V."/>
        </authorList>
    </citation>
    <scope>NUCLEOTIDE SEQUENCE</scope>
</reference>
<keyword evidence="2" id="KW-1185">Reference proteome</keyword>
<name>A0A7S5USV7_9CAUD</name>
<organism evidence="1 2">
    <name type="scientific">Rhizobium phage RHph_Y68</name>
    <dbReference type="NCBI Taxonomy" id="2509787"/>
    <lineage>
        <taxon>Viruses</taxon>
        <taxon>Duplodnaviria</taxon>
        <taxon>Heunggongvirae</taxon>
        <taxon>Uroviricota</taxon>
        <taxon>Caudoviricetes</taxon>
        <taxon>Pootjesviridae</taxon>
        <taxon>Staniewskivirinae</taxon>
        <taxon>Trinifflemingvirus</taxon>
        <taxon>Trinifflemingvirus Y68</taxon>
    </lineage>
</organism>